<dbReference type="Pfam" id="PF16653">
    <property type="entry name" value="Sacchrp_dh_C"/>
    <property type="match status" value="1"/>
</dbReference>
<evidence type="ECO:0000313" key="3">
    <source>
        <dbReference type="EMBL" id="OGC34749.1"/>
    </source>
</evidence>
<proteinExistence type="predicted"/>
<accession>A0A1F4TQ97</accession>
<dbReference type="Pfam" id="PF03435">
    <property type="entry name" value="Sacchrp_dh_NADP"/>
    <property type="match status" value="1"/>
</dbReference>
<name>A0A1F4TQ97_UNCSA</name>
<evidence type="ECO:0000313" key="4">
    <source>
        <dbReference type="Proteomes" id="UP000177309"/>
    </source>
</evidence>
<feature type="domain" description="Saccharopine dehydrogenase NADP binding" evidence="1">
    <location>
        <begin position="10"/>
        <end position="147"/>
    </location>
</feature>
<dbReference type="InterPro" id="IPR023181">
    <property type="entry name" value="Homospermid_syn-like_C"/>
</dbReference>
<comment type="caution">
    <text evidence="3">The sequence shown here is derived from an EMBL/GenBank/DDBJ whole genome shotgun (WGS) entry which is preliminary data.</text>
</comment>
<evidence type="ECO:0000259" key="2">
    <source>
        <dbReference type="Pfam" id="PF16653"/>
    </source>
</evidence>
<dbReference type="InterPro" id="IPR032095">
    <property type="entry name" value="Sacchrp_dh-like_C"/>
</dbReference>
<dbReference type="InterPro" id="IPR005097">
    <property type="entry name" value="Sacchrp_dh_NADP-bd"/>
</dbReference>
<dbReference type="Proteomes" id="UP000177309">
    <property type="component" value="Unassembled WGS sequence"/>
</dbReference>
<feature type="domain" description="Saccharopine dehydrogenase-like C-terminal" evidence="2">
    <location>
        <begin position="157"/>
        <end position="443"/>
    </location>
</feature>
<dbReference type="AlphaFoldDB" id="A0A1F4TQ97"/>
<evidence type="ECO:0000259" key="1">
    <source>
        <dbReference type="Pfam" id="PF03435"/>
    </source>
</evidence>
<dbReference type="Gene3D" id="3.30.360.30">
    <property type="entry name" value="homospermidine synthase like"/>
    <property type="match status" value="1"/>
</dbReference>
<reference evidence="3 4" key="1">
    <citation type="journal article" date="2016" name="Nat. Commun.">
        <title>Thousands of microbial genomes shed light on interconnected biogeochemical processes in an aquifer system.</title>
        <authorList>
            <person name="Anantharaman K."/>
            <person name="Brown C.T."/>
            <person name="Hug L.A."/>
            <person name="Sharon I."/>
            <person name="Castelle C.J."/>
            <person name="Probst A.J."/>
            <person name="Thomas B.C."/>
            <person name="Singh A."/>
            <person name="Wilkins M.J."/>
            <person name="Karaoz U."/>
            <person name="Brodie E.L."/>
            <person name="Williams K.H."/>
            <person name="Hubbard S.S."/>
            <person name="Banfield J.F."/>
        </authorList>
    </citation>
    <scope>NUCLEOTIDE SEQUENCE [LARGE SCALE GENOMIC DNA]</scope>
</reference>
<gene>
    <name evidence="3" type="ORF">A2462_03420</name>
</gene>
<sequence>MKHVKFPGKILIIGCGSVSQCAVPIVLQLIDVPPQNITIMDFVDNRARVKDSLAKGVTYVNDKVTKDNYKELLKKYVGAGDLIVDLAWNIDCESMLTYCRNNQILYVNTSVEEWNPYKDEERNDPTRYTLYQRHMQLKDMVKRWGDNKGTSAVVDHGANPGLVSHFTKHALIGIANKILQEKPHDPRKKSLEDALSEKNFAKLAQLEGVKVIHISERDTQITDRPKQVNEFVNTWSIEGFYEEGVAPAELGWGTHERNIPKTAFFHKTGPRNQICLRSLGMRTVVRSWVPCGEIIGMVIRHGEAFSISDRLTVWENGEAVYRPTVHYAYCPSNAAINSLRELEMRQFHLQEKQRIMNDEIIDGEDQLGVLLMGHDFNSWWCGSILDIHTSRKLVPHQQATTMQVAVSVVAAAIWMIKNPKMGFRMPDDIDFEEILRISMPYISPFVSKAVDWTPLKNLNTKFTKYDMPRPPEEDVWQFSTFLTNKVDLLPENEAKAMIEACKKGEPLNLFA</sequence>
<organism evidence="3 4">
    <name type="scientific">candidate division WOR-1 bacterium RIFOXYC2_FULL_41_25</name>
    <dbReference type="NCBI Taxonomy" id="1802586"/>
    <lineage>
        <taxon>Bacteria</taxon>
        <taxon>Bacillati</taxon>
        <taxon>Saganbacteria</taxon>
    </lineage>
</organism>
<dbReference type="EMBL" id="MEUI01000013">
    <property type="protein sequence ID" value="OGC34749.1"/>
    <property type="molecule type" value="Genomic_DNA"/>
</dbReference>
<protein>
    <submittedName>
        <fullName evidence="3">Homospermidine synthase</fullName>
    </submittedName>
</protein>
<dbReference type="Gene3D" id="3.40.50.720">
    <property type="entry name" value="NAD(P)-binding Rossmann-like Domain"/>
    <property type="match status" value="1"/>
</dbReference>